<dbReference type="OrthoDB" id="8926607at2"/>
<dbReference type="Proteomes" id="UP000198263">
    <property type="component" value="Unassembled WGS sequence"/>
</dbReference>
<reference evidence="1 2" key="1">
    <citation type="submission" date="2016-01" db="EMBL/GenBank/DDBJ databases">
        <authorList>
            <person name="Peeters C."/>
        </authorList>
    </citation>
    <scope>NUCLEOTIDE SEQUENCE [LARGE SCALE GENOMIC DNA]</scope>
    <source>
        <strain evidence="1">LMG 29315</strain>
    </source>
</reference>
<organism evidence="1 2">
    <name type="scientific">Caballeronia concitans</name>
    <dbReference type="NCBI Taxonomy" id="1777133"/>
    <lineage>
        <taxon>Bacteria</taxon>
        <taxon>Pseudomonadati</taxon>
        <taxon>Pseudomonadota</taxon>
        <taxon>Betaproteobacteria</taxon>
        <taxon>Burkholderiales</taxon>
        <taxon>Burkholderiaceae</taxon>
        <taxon>Caballeronia</taxon>
    </lineage>
</organism>
<gene>
    <name evidence="1" type="ORF">AWB72_01829</name>
</gene>
<protein>
    <submittedName>
        <fullName evidence="1">Uncharacterized protein</fullName>
    </submittedName>
</protein>
<dbReference type="RefSeq" id="WP_040048971.1">
    <property type="nucleotide sequence ID" value="NZ_FCNV02000002.1"/>
</dbReference>
<name>A0A658QV37_9BURK</name>
<comment type="caution">
    <text evidence="1">The sequence shown here is derived from an EMBL/GenBank/DDBJ whole genome shotgun (WGS) entry which is preliminary data.</text>
</comment>
<dbReference type="EMBL" id="FCNV02000002">
    <property type="protein sequence ID" value="SAL24132.1"/>
    <property type="molecule type" value="Genomic_DNA"/>
</dbReference>
<evidence type="ECO:0000313" key="2">
    <source>
        <dbReference type="Proteomes" id="UP000198263"/>
    </source>
</evidence>
<keyword evidence="2" id="KW-1185">Reference proteome</keyword>
<dbReference type="AlphaFoldDB" id="A0A658QV37"/>
<accession>A0A658QV37</accession>
<sequence length="113" mass="12153">METTIARVFQSQEEAEKARDALVTSGVPREAVELTFQADEAGPVRGNFLTGDSTGSIGWKEEYDARFRHQGEVSRFILTVQVDEARASDVEALLQHAGGRTIDAVGSGPSTGD</sequence>
<evidence type="ECO:0000313" key="1">
    <source>
        <dbReference type="EMBL" id="SAL24132.1"/>
    </source>
</evidence>
<proteinExistence type="predicted"/>